<reference evidence="1" key="1">
    <citation type="submission" date="2020-05" db="EMBL/GenBank/DDBJ databases">
        <title>Large-scale comparative analyses of tick genomes elucidate their genetic diversity and vector capacities.</title>
        <authorList>
            <person name="Jia N."/>
            <person name="Wang J."/>
            <person name="Shi W."/>
            <person name="Du L."/>
            <person name="Sun Y."/>
            <person name="Zhan W."/>
            <person name="Jiang J."/>
            <person name="Wang Q."/>
            <person name="Zhang B."/>
            <person name="Ji P."/>
            <person name="Sakyi L.B."/>
            <person name="Cui X."/>
            <person name="Yuan T."/>
            <person name="Jiang B."/>
            <person name="Yang W."/>
            <person name="Lam T.T.-Y."/>
            <person name="Chang Q."/>
            <person name="Ding S."/>
            <person name="Wang X."/>
            <person name="Zhu J."/>
            <person name="Ruan X."/>
            <person name="Zhao L."/>
            <person name="Wei J."/>
            <person name="Que T."/>
            <person name="Du C."/>
            <person name="Cheng J."/>
            <person name="Dai P."/>
            <person name="Han X."/>
            <person name="Huang E."/>
            <person name="Gao Y."/>
            <person name="Liu J."/>
            <person name="Shao H."/>
            <person name="Ye R."/>
            <person name="Li L."/>
            <person name="Wei W."/>
            <person name="Wang X."/>
            <person name="Wang C."/>
            <person name="Yang T."/>
            <person name="Huo Q."/>
            <person name="Li W."/>
            <person name="Guo W."/>
            <person name="Chen H."/>
            <person name="Zhou L."/>
            <person name="Ni X."/>
            <person name="Tian J."/>
            <person name="Zhou Y."/>
            <person name="Sheng Y."/>
            <person name="Liu T."/>
            <person name="Pan Y."/>
            <person name="Xia L."/>
            <person name="Li J."/>
            <person name="Zhao F."/>
            <person name="Cao W."/>
        </authorList>
    </citation>
    <scope>NUCLEOTIDE SEQUENCE</scope>
    <source>
        <strain evidence="1">Dsil-2018</strain>
    </source>
</reference>
<keyword evidence="2" id="KW-1185">Reference proteome</keyword>
<evidence type="ECO:0000313" key="2">
    <source>
        <dbReference type="Proteomes" id="UP000821865"/>
    </source>
</evidence>
<proteinExistence type="predicted"/>
<gene>
    <name evidence="1" type="ORF">HPB49_022930</name>
</gene>
<name>A0ACB8C5V3_DERSI</name>
<sequence length="85" mass="9459">MEFEEFGTFTRVTAPDSSQLVCGVHFDPSCLEPTTSYTDWKTGKVVEVPLPVPHLRPESEPSVFPGCPSYLSKEKQSSREAPDIK</sequence>
<dbReference type="Proteomes" id="UP000821865">
    <property type="component" value="Chromosome 9"/>
</dbReference>
<protein>
    <submittedName>
        <fullName evidence="1">Uncharacterized protein</fullName>
    </submittedName>
</protein>
<organism evidence="1 2">
    <name type="scientific">Dermacentor silvarum</name>
    <name type="common">Tick</name>
    <dbReference type="NCBI Taxonomy" id="543639"/>
    <lineage>
        <taxon>Eukaryota</taxon>
        <taxon>Metazoa</taxon>
        <taxon>Ecdysozoa</taxon>
        <taxon>Arthropoda</taxon>
        <taxon>Chelicerata</taxon>
        <taxon>Arachnida</taxon>
        <taxon>Acari</taxon>
        <taxon>Parasitiformes</taxon>
        <taxon>Ixodida</taxon>
        <taxon>Ixodoidea</taxon>
        <taxon>Ixodidae</taxon>
        <taxon>Rhipicephalinae</taxon>
        <taxon>Dermacentor</taxon>
    </lineage>
</organism>
<evidence type="ECO:0000313" key="1">
    <source>
        <dbReference type="EMBL" id="KAH7934201.1"/>
    </source>
</evidence>
<accession>A0ACB8C5V3</accession>
<dbReference type="EMBL" id="CM023478">
    <property type="protein sequence ID" value="KAH7934201.1"/>
    <property type="molecule type" value="Genomic_DNA"/>
</dbReference>
<comment type="caution">
    <text evidence="1">The sequence shown here is derived from an EMBL/GenBank/DDBJ whole genome shotgun (WGS) entry which is preliminary data.</text>
</comment>